<name>A0A8H3VW58_9PEZI</name>
<proteinExistence type="predicted"/>
<evidence type="ECO:0000313" key="2">
    <source>
        <dbReference type="Proteomes" id="UP000434172"/>
    </source>
</evidence>
<keyword evidence="2" id="KW-1185">Reference proteome</keyword>
<gene>
    <name evidence="1" type="ORF">GQ607_017739</name>
</gene>
<reference evidence="1 2" key="1">
    <citation type="submission" date="2019-12" db="EMBL/GenBank/DDBJ databases">
        <title>A genome sequence resource for the geographically widespread anthracnose pathogen Colletotrichum asianum.</title>
        <authorList>
            <person name="Meng Y."/>
        </authorList>
    </citation>
    <scope>NUCLEOTIDE SEQUENCE [LARGE SCALE GENOMIC DNA]</scope>
    <source>
        <strain evidence="1 2">ICMP 18580</strain>
    </source>
</reference>
<evidence type="ECO:0000313" key="1">
    <source>
        <dbReference type="EMBL" id="KAF0315035.1"/>
    </source>
</evidence>
<sequence length="102" mass="11233">MSVEAAGLDRQVDRSGDDSSCVLVHELPVATEGSGKHTSRLINMDHEVSANQAQCPSPVSPSHNLLEKVSGLQQKLKDRKRKMRVLKGKLRRTSKALQAFLE</sequence>
<dbReference type="OrthoDB" id="4844870at2759"/>
<organism evidence="1 2">
    <name type="scientific">Colletotrichum asianum</name>
    <dbReference type="NCBI Taxonomy" id="702518"/>
    <lineage>
        <taxon>Eukaryota</taxon>
        <taxon>Fungi</taxon>
        <taxon>Dikarya</taxon>
        <taxon>Ascomycota</taxon>
        <taxon>Pezizomycotina</taxon>
        <taxon>Sordariomycetes</taxon>
        <taxon>Hypocreomycetidae</taxon>
        <taxon>Glomerellales</taxon>
        <taxon>Glomerellaceae</taxon>
        <taxon>Colletotrichum</taxon>
        <taxon>Colletotrichum gloeosporioides species complex</taxon>
    </lineage>
</organism>
<dbReference type="Proteomes" id="UP000434172">
    <property type="component" value="Unassembled WGS sequence"/>
</dbReference>
<protein>
    <submittedName>
        <fullName evidence="1">Uncharacterized protein</fullName>
    </submittedName>
</protein>
<dbReference type="AlphaFoldDB" id="A0A8H3VW58"/>
<accession>A0A8H3VW58</accession>
<dbReference type="EMBL" id="WOWK01000244">
    <property type="protein sequence ID" value="KAF0315035.1"/>
    <property type="molecule type" value="Genomic_DNA"/>
</dbReference>
<comment type="caution">
    <text evidence="1">The sequence shown here is derived from an EMBL/GenBank/DDBJ whole genome shotgun (WGS) entry which is preliminary data.</text>
</comment>